<dbReference type="PANTHER" id="PTHR42685:SF22">
    <property type="entry name" value="CONDITIONED MEDIUM FACTOR RECEPTOR 1"/>
    <property type="match status" value="1"/>
</dbReference>
<feature type="domain" description="FAD dependent oxidoreductase" evidence="2">
    <location>
        <begin position="18"/>
        <end position="65"/>
    </location>
</feature>
<evidence type="ECO:0000256" key="1">
    <source>
        <dbReference type="ARBA" id="ARBA00023002"/>
    </source>
</evidence>
<protein>
    <submittedName>
        <fullName evidence="3">NAD(P)/FAD-dependent oxidoreductase</fullName>
    </submittedName>
</protein>
<dbReference type="PRINTS" id="PR00420">
    <property type="entry name" value="RNGMNOXGNASE"/>
</dbReference>
<reference evidence="3 4" key="1">
    <citation type="submission" date="2022-03" db="EMBL/GenBank/DDBJ databases">
        <title>Luteimonas soily sp. nov., a novel bacterium isolated from the soil.</title>
        <authorList>
            <person name="Zhang X."/>
        </authorList>
    </citation>
    <scope>NUCLEOTIDE SEQUENCE [LARGE SCALE GENOMIC DNA]</scope>
    <source>
        <strain evidence="3 4">50</strain>
    </source>
</reference>
<name>A0ABT0A0Q7_9GAMM</name>
<evidence type="ECO:0000313" key="3">
    <source>
        <dbReference type="EMBL" id="MCJ0824550.1"/>
    </source>
</evidence>
<dbReference type="Pfam" id="PF01266">
    <property type="entry name" value="DAO"/>
    <property type="match status" value="1"/>
</dbReference>
<dbReference type="PROSITE" id="PS51257">
    <property type="entry name" value="PROKAR_LIPOPROTEIN"/>
    <property type="match status" value="1"/>
</dbReference>
<gene>
    <name evidence="3" type="ORF">MQC88_01010</name>
</gene>
<evidence type="ECO:0000313" key="4">
    <source>
        <dbReference type="Proteomes" id="UP001165423"/>
    </source>
</evidence>
<keyword evidence="4" id="KW-1185">Reference proteome</keyword>
<dbReference type="InterPro" id="IPR050407">
    <property type="entry name" value="Geranylgeranyl_reductase"/>
</dbReference>
<proteinExistence type="predicted"/>
<dbReference type="RefSeq" id="WP_243318393.1">
    <property type="nucleotide sequence ID" value="NZ_JALGCL010000001.1"/>
</dbReference>
<accession>A0ABT0A0Q7</accession>
<dbReference type="InterPro" id="IPR036188">
    <property type="entry name" value="FAD/NAD-bd_sf"/>
</dbReference>
<dbReference type="PANTHER" id="PTHR42685">
    <property type="entry name" value="GERANYLGERANYL DIPHOSPHATE REDUCTASE"/>
    <property type="match status" value="1"/>
</dbReference>
<dbReference type="Gene3D" id="3.50.50.60">
    <property type="entry name" value="FAD/NAD(P)-binding domain"/>
    <property type="match status" value="1"/>
</dbReference>
<sequence>MRSNGSDTHDATTSSGFDLVVVGASFAGAACAIAAAQRGLRVCVLERKRDPGDKLRTTGIIVKEAAERTLLNQVPAPLTRRIEQVRLYAPSLRQVALAAPGYYFLATDTPAVMRWLAGQLRAHGVDLRLGCAFTDAQRCDHGWQVQGAGHARYLVGADGARSRVARRCGLGEVRQFLYGIEYEFPGAQLASPDALHCFISKRYAPGYIGWLAQNPTGVQAGLALRHDPANARVPDIDGFLLRVGIAGGLPRYLKPGHTRAGLIPCSGPVFDMARDRAILTGDAAGIVSPVTAGGIHAAWEHGWAVGRAVAAHLRDGDAAPEQVAIAAAPRFRAKRALRWAYDRLQFDWPFDLLLHSPPLRWAAEQVYFHKRRN</sequence>
<comment type="caution">
    <text evidence="3">The sequence shown here is derived from an EMBL/GenBank/DDBJ whole genome shotgun (WGS) entry which is preliminary data.</text>
</comment>
<dbReference type="Proteomes" id="UP001165423">
    <property type="component" value="Unassembled WGS sequence"/>
</dbReference>
<dbReference type="EMBL" id="JALGCL010000001">
    <property type="protein sequence ID" value="MCJ0824550.1"/>
    <property type="molecule type" value="Genomic_DNA"/>
</dbReference>
<dbReference type="InterPro" id="IPR006076">
    <property type="entry name" value="FAD-dep_OxRdtase"/>
</dbReference>
<dbReference type="SUPFAM" id="SSF51905">
    <property type="entry name" value="FAD/NAD(P)-binding domain"/>
    <property type="match status" value="1"/>
</dbReference>
<keyword evidence="1" id="KW-0560">Oxidoreductase</keyword>
<evidence type="ECO:0000259" key="2">
    <source>
        <dbReference type="Pfam" id="PF01266"/>
    </source>
</evidence>
<organism evidence="3 4">
    <name type="scientific">Cognatiluteimonas sedimenti</name>
    <dbReference type="NCBI Taxonomy" id="2927791"/>
    <lineage>
        <taxon>Bacteria</taxon>
        <taxon>Pseudomonadati</taxon>
        <taxon>Pseudomonadota</taxon>
        <taxon>Gammaproteobacteria</taxon>
        <taxon>Lysobacterales</taxon>
        <taxon>Lysobacteraceae</taxon>
        <taxon>Cognatiluteimonas</taxon>
    </lineage>
</organism>